<gene>
    <name evidence="1" type="ORF">HMPREF9098_0293</name>
</gene>
<dbReference type="STRING" id="888741.HMPREF9098_0293"/>
<reference evidence="1 2" key="1">
    <citation type="submission" date="2011-01" db="EMBL/GenBank/DDBJ databases">
        <authorList>
            <person name="Muzny D."/>
            <person name="Qin X."/>
            <person name="Deng J."/>
            <person name="Jiang H."/>
            <person name="Liu Y."/>
            <person name="Qu J."/>
            <person name="Song X.-Z."/>
            <person name="Zhang L."/>
            <person name="Thornton R."/>
            <person name="Coyle M."/>
            <person name="Francisco L."/>
            <person name="Jackson L."/>
            <person name="Javaid M."/>
            <person name="Korchina V."/>
            <person name="Kovar C."/>
            <person name="Mata R."/>
            <person name="Mathew T."/>
            <person name="Ngo R."/>
            <person name="Nguyen L."/>
            <person name="Nguyen N."/>
            <person name="Okwuonu G."/>
            <person name="Ongeri F."/>
            <person name="Pham C."/>
            <person name="Simmons D."/>
            <person name="Wilczek-Boney K."/>
            <person name="Hale W."/>
            <person name="Jakkamsetti A."/>
            <person name="Pham P."/>
            <person name="Ruth R."/>
            <person name="San Lucas F."/>
            <person name="Warren J."/>
            <person name="Zhang J."/>
            <person name="Zhao Z."/>
            <person name="Zhou C."/>
            <person name="Zhu D."/>
            <person name="Lee S."/>
            <person name="Bess C."/>
            <person name="Blankenburg K."/>
            <person name="Forbes L."/>
            <person name="Fu Q."/>
            <person name="Gubbala S."/>
            <person name="Hirani K."/>
            <person name="Jayaseelan J.C."/>
            <person name="Lara F."/>
            <person name="Munidasa M."/>
            <person name="Palculict T."/>
            <person name="Patil S."/>
            <person name="Pu L.-L."/>
            <person name="Saada N."/>
            <person name="Tang L."/>
            <person name="Weissenberger G."/>
            <person name="Zhu Y."/>
            <person name="Hemphill L."/>
            <person name="Shang Y."/>
            <person name="Youmans B."/>
            <person name="Ayvaz T."/>
            <person name="Ross M."/>
            <person name="Santibanez J."/>
            <person name="Aqrawi P."/>
            <person name="Gross S."/>
            <person name="Joshi V."/>
            <person name="Fowler G."/>
            <person name="Nazareth L."/>
            <person name="Reid J."/>
            <person name="Worley K."/>
            <person name="Petrosino J."/>
            <person name="Highlander S."/>
            <person name="Gibbs R."/>
        </authorList>
    </citation>
    <scope>NUCLEOTIDE SEQUENCE [LARGE SCALE GENOMIC DNA]</scope>
    <source>
        <strain evidence="1 2">ATCC 33394</strain>
    </source>
</reference>
<dbReference type="RefSeq" id="WP_003781211.1">
    <property type="nucleotide sequence ID" value="NZ_GL870929.1"/>
</dbReference>
<dbReference type="Gene3D" id="1.25.10.10">
    <property type="entry name" value="Leucine-rich Repeat Variant"/>
    <property type="match status" value="1"/>
</dbReference>
<organism evidence="1 2">
    <name type="scientific">Kingella denitrificans ATCC 33394</name>
    <dbReference type="NCBI Taxonomy" id="888741"/>
    <lineage>
        <taxon>Bacteria</taxon>
        <taxon>Pseudomonadati</taxon>
        <taxon>Pseudomonadota</taxon>
        <taxon>Betaproteobacteria</taxon>
        <taxon>Neisseriales</taxon>
        <taxon>Neisseriaceae</taxon>
        <taxon>Kingella</taxon>
    </lineage>
</organism>
<accession>F0EWR3</accession>
<dbReference type="InterPro" id="IPR011989">
    <property type="entry name" value="ARM-like"/>
</dbReference>
<dbReference type="AlphaFoldDB" id="F0EWR3"/>
<proteinExistence type="predicted"/>
<evidence type="ECO:0008006" key="3">
    <source>
        <dbReference type="Google" id="ProtNLM"/>
    </source>
</evidence>
<sequence>MKPNPPAALVACLQRHKIPAGYIAALQGFVPRDGFQFHPADSDWQNSKDYFDECQPPLPVAPLLQDGESNEWFVYLTAPLAGMVGHFQHDAPDLVPTFADIPNLMAAVAAHPEAQDGYDLLHVSRAGQFPAVEPPLDTAVRQAAMRQLQEQAEQGDDEEIRQRLHLAWFNLVAEKEAVQWLLPYLDDRDMYVQERAIELVGRHNCRAAREKLQMLQTTALPNGQTAAKRVLAEWRKQKLGGGSSSSPA</sequence>
<protein>
    <recommendedName>
        <fullName evidence="3">HEAT repeat domain-containing protein</fullName>
    </recommendedName>
</protein>
<evidence type="ECO:0000313" key="1">
    <source>
        <dbReference type="EMBL" id="EGC18144.1"/>
    </source>
</evidence>
<keyword evidence="2" id="KW-1185">Reference proteome</keyword>
<evidence type="ECO:0000313" key="2">
    <source>
        <dbReference type="Proteomes" id="UP000004088"/>
    </source>
</evidence>
<dbReference type="HOGENOM" id="CLU_1118991_0_0_4"/>
<dbReference type="SUPFAM" id="SSF48371">
    <property type="entry name" value="ARM repeat"/>
    <property type="match status" value="1"/>
</dbReference>
<dbReference type="EMBL" id="AEWV01000006">
    <property type="protein sequence ID" value="EGC18144.1"/>
    <property type="molecule type" value="Genomic_DNA"/>
</dbReference>
<comment type="caution">
    <text evidence="1">The sequence shown here is derived from an EMBL/GenBank/DDBJ whole genome shotgun (WGS) entry which is preliminary data.</text>
</comment>
<dbReference type="Proteomes" id="UP000004088">
    <property type="component" value="Unassembled WGS sequence"/>
</dbReference>
<dbReference type="InterPro" id="IPR016024">
    <property type="entry name" value="ARM-type_fold"/>
</dbReference>
<name>F0EWR3_9NEIS</name>